<dbReference type="InterPro" id="IPR047296">
    <property type="entry name" value="GIY-YIG_UvrC_Cho"/>
</dbReference>
<comment type="subunit">
    <text evidence="6">Interacts with UvrB in an incision complex.</text>
</comment>
<dbReference type="PROSITE" id="PS50151">
    <property type="entry name" value="UVR"/>
    <property type="match status" value="1"/>
</dbReference>
<dbReference type="GO" id="GO:0009381">
    <property type="term" value="F:excinuclease ABC activity"/>
    <property type="evidence" value="ECO:0007669"/>
    <property type="project" value="UniProtKB-UniRule"/>
</dbReference>
<comment type="similarity">
    <text evidence="6">Belongs to the UvrC family.</text>
</comment>
<keyword evidence="3 6" id="KW-0228">DNA excision</keyword>
<keyword evidence="1 6" id="KW-0963">Cytoplasm</keyword>
<keyword evidence="2 6" id="KW-0227">DNA damage</keyword>
<gene>
    <name evidence="6" type="primary">uvrC</name>
    <name evidence="10" type="ORF">THFILI_08865</name>
</gene>
<comment type="caution">
    <text evidence="10">The sequence shown here is derived from an EMBL/GenBank/DDBJ whole genome shotgun (WGS) entry which is preliminary data.</text>
</comment>
<evidence type="ECO:0000256" key="1">
    <source>
        <dbReference type="ARBA" id="ARBA00022490"/>
    </source>
</evidence>
<dbReference type="InterPro" id="IPR000305">
    <property type="entry name" value="GIY-YIG_endonuc"/>
</dbReference>
<dbReference type="Pfam" id="PF14520">
    <property type="entry name" value="HHH_5"/>
    <property type="match status" value="1"/>
</dbReference>
<dbReference type="PROSITE" id="PS50165">
    <property type="entry name" value="UVRC"/>
    <property type="match status" value="1"/>
</dbReference>
<evidence type="ECO:0000313" key="11">
    <source>
        <dbReference type="Proteomes" id="UP000030364"/>
    </source>
</evidence>
<sequence>MKGVRLEDLPPLPETPGVYLWKRQEAVLYVGKAKNLKARVRSYFHQEGKGRRIAEEADRVEFIATRDEVEALLLEANLIKLHRPPYNILLKDDKHYPFLKLTREPFPTLLVVRRVEEDGARYYGPFPEAGAVRRIKALLDRIFPLRKNSGYPMRKRRRPCLNYSMGRCLAPCVGRADPGAYQEVVRKVEEVLEGRIDRILKELEGQMKAAAQALDFERAAELRDQMEALRAFFGTSQQAVNPRLKDLDFLGHRQAGGLHVVQLYQVRSGRILGRVSRVLETPQGQPGEAQEVLWAFLRDYYLEATPLPPEILLPFAVEGQEALAALLSQRRGARVRVHVPKRGEKARLLEFAAKNAQLALEAELKLWEKRGDHPGLKALQEVLGLARRPFRLEGYDLSHLMGQDPVGSLAVFEGGRPKRAEYRRLRLKAPGGDDYQGMKELVRRRFTGRLKELPLPDLLLIDGGLGQVRAAEEALKEVGLSLPLVGLAKREEVLVLPDGRTLALPLTHPALQLLIHLRDETHKNGLAYQQKRRSERLFRLLEGIPGIGEKRRRMLLERYGGLEALKKAPLEELAHLPGMNEKAARALKEALSGSMSP</sequence>
<dbReference type="InterPro" id="IPR001162">
    <property type="entry name" value="UvrC_RNase_H_dom"/>
</dbReference>
<keyword evidence="5 6" id="KW-0234">DNA repair</keyword>
<dbReference type="HAMAP" id="MF_00203">
    <property type="entry name" value="UvrC"/>
    <property type="match status" value="1"/>
</dbReference>
<dbReference type="PANTHER" id="PTHR30562">
    <property type="entry name" value="UVRC/OXIDOREDUCTASE"/>
    <property type="match status" value="1"/>
</dbReference>
<evidence type="ECO:0000313" key="10">
    <source>
        <dbReference type="EMBL" id="KGQ22108.2"/>
    </source>
</evidence>
<dbReference type="RefSeq" id="WP_038063745.1">
    <property type="nucleotide sequence ID" value="NZ_JPSL02000040.1"/>
</dbReference>
<dbReference type="Pfam" id="PF01541">
    <property type="entry name" value="GIY-YIG"/>
    <property type="match status" value="1"/>
</dbReference>
<dbReference type="InterPro" id="IPR001943">
    <property type="entry name" value="UVR_dom"/>
</dbReference>
<dbReference type="PROSITE" id="PS50164">
    <property type="entry name" value="GIY_YIG"/>
    <property type="match status" value="1"/>
</dbReference>
<evidence type="ECO:0000259" key="8">
    <source>
        <dbReference type="PROSITE" id="PS50164"/>
    </source>
</evidence>
<dbReference type="SUPFAM" id="SSF82771">
    <property type="entry name" value="GIY-YIG endonuclease"/>
    <property type="match status" value="1"/>
</dbReference>
<dbReference type="Proteomes" id="UP000030364">
    <property type="component" value="Unassembled WGS sequence"/>
</dbReference>
<dbReference type="CDD" id="cd10434">
    <property type="entry name" value="GIY-YIG_UvrC_Cho"/>
    <property type="match status" value="1"/>
</dbReference>
<proteinExistence type="inferred from homology"/>
<dbReference type="STRING" id="276.THFILI_08865"/>
<evidence type="ECO:0000259" key="7">
    <source>
        <dbReference type="PROSITE" id="PS50151"/>
    </source>
</evidence>
<dbReference type="OrthoDB" id="9804933at2"/>
<dbReference type="GO" id="GO:0006289">
    <property type="term" value="P:nucleotide-excision repair"/>
    <property type="evidence" value="ECO:0007669"/>
    <property type="project" value="UniProtKB-UniRule"/>
</dbReference>
<dbReference type="SUPFAM" id="SSF47781">
    <property type="entry name" value="RuvA domain 2-like"/>
    <property type="match status" value="1"/>
</dbReference>
<evidence type="ECO:0000256" key="6">
    <source>
        <dbReference type="HAMAP-Rule" id="MF_00203"/>
    </source>
</evidence>
<keyword evidence="4 6" id="KW-0267">Excision nuclease</keyword>
<dbReference type="Gene3D" id="4.10.860.10">
    <property type="entry name" value="UVR domain"/>
    <property type="match status" value="1"/>
</dbReference>
<evidence type="ECO:0000256" key="2">
    <source>
        <dbReference type="ARBA" id="ARBA00022763"/>
    </source>
</evidence>
<dbReference type="NCBIfam" id="TIGR00194">
    <property type="entry name" value="uvrC"/>
    <property type="match status" value="1"/>
</dbReference>
<dbReference type="AlphaFoldDB" id="A0A0A2WQN8"/>
<evidence type="ECO:0000256" key="3">
    <source>
        <dbReference type="ARBA" id="ARBA00022769"/>
    </source>
</evidence>
<dbReference type="Pfam" id="PF08459">
    <property type="entry name" value="UvrC_RNaseH_dom"/>
    <property type="match status" value="1"/>
</dbReference>
<dbReference type="Gene3D" id="1.10.150.20">
    <property type="entry name" value="5' to 3' exonuclease, C-terminal subdomain"/>
    <property type="match status" value="1"/>
</dbReference>
<dbReference type="GO" id="GO:0009380">
    <property type="term" value="C:excinuclease repair complex"/>
    <property type="evidence" value="ECO:0007669"/>
    <property type="project" value="InterPro"/>
</dbReference>
<dbReference type="Pfam" id="PF02151">
    <property type="entry name" value="UVR"/>
    <property type="match status" value="1"/>
</dbReference>
<dbReference type="InterPro" id="IPR004791">
    <property type="entry name" value="UvrC"/>
</dbReference>
<keyword evidence="11" id="KW-1185">Reference proteome</keyword>
<protein>
    <recommendedName>
        <fullName evidence="6">UvrABC system protein C</fullName>
        <shortName evidence="6">Protein UvrC</shortName>
    </recommendedName>
    <alternativeName>
        <fullName evidence="6">Excinuclease ABC subunit C</fullName>
    </alternativeName>
</protein>
<name>A0A0A2WQN8_THEFI</name>
<evidence type="ECO:0000256" key="4">
    <source>
        <dbReference type="ARBA" id="ARBA00022881"/>
    </source>
</evidence>
<dbReference type="EMBL" id="JPSL02000040">
    <property type="protein sequence ID" value="KGQ22108.2"/>
    <property type="molecule type" value="Genomic_DNA"/>
</dbReference>
<dbReference type="FunFam" id="3.40.1440.10:FF:000001">
    <property type="entry name" value="UvrABC system protein C"/>
    <property type="match status" value="1"/>
</dbReference>
<dbReference type="InterPro" id="IPR036876">
    <property type="entry name" value="UVR_dom_sf"/>
</dbReference>
<organism evidence="10 11">
    <name type="scientific">Thermus filiformis</name>
    <dbReference type="NCBI Taxonomy" id="276"/>
    <lineage>
        <taxon>Bacteria</taxon>
        <taxon>Thermotogati</taxon>
        <taxon>Deinococcota</taxon>
        <taxon>Deinococci</taxon>
        <taxon>Thermales</taxon>
        <taxon>Thermaceae</taxon>
        <taxon>Thermus</taxon>
    </lineage>
</organism>
<feature type="domain" description="GIY-YIG" evidence="8">
    <location>
        <begin position="14"/>
        <end position="88"/>
    </location>
</feature>
<comment type="function">
    <text evidence="6">The UvrABC repair system catalyzes the recognition and processing of DNA lesions. UvrC both incises the 5' and 3' sides of the lesion. The N-terminal half is responsible for the 3' incision and the C-terminal half is responsible for the 5' incision.</text>
</comment>
<dbReference type="InterPro" id="IPR050066">
    <property type="entry name" value="UvrABC_protein_C"/>
</dbReference>
<evidence type="ECO:0000259" key="9">
    <source>
        <dbReference type="PROSITE" id="PS50165"/>
    </source>
</evidence>
<dbReference type="Gene3D" id="3.30.420.340">
    <property type="entry name" value="UvrC, RNAse H endonuclease domain"/>
    <property type="match status" value="1"/>
</dbReference>
<dbReference type="Gene3D" id="3.40.1440.10">
    <property type="entry name" value="GIY-YIG endonuclease"/>
    <property type="match status" value="1"/>
</dbReference>
<dbReference type="SMART" id="SM00278">
    <property type="entry name" value="HhH1"/>
    <property type="match status" value="2"/>
</dbReference>
<feature type="domain" description="UvrC family homology region profile" evidence="9">
    <location>
        <begin position="257"/>
        <end position="475"/>
    </location>
</feature>
<accession>A0A0A2WQN8</accession>
<dbReference type="SMART" id="SM00465">
    <property type="entry name" value="GIYc"/>
    <property type="match status" value="1"/>
</dbReference>
<dbReference type="SUPFAM" id="SSF46600">
    <property type="entry name" value="C-terminal UvrC-binding domain of UvrB"/>
    <property type="match status" value="1"/>
</dbReference>
<dbReference type="GO" id="GO:0009432">
    <property type="term" value="P:SOS response"/>
    <property type="evidence" value="ECO:0007669"/>
    <property type="project" value="UniProtKB-UniRule"/>
</dbReference>
<feature type="domain" description="UVR" evidence="7">
    <location>
        <begin position="197"/>
        <end position="232"/>
    </location>
</feature>
<comment type="subcellular location">
    <subcellularLocation>
        <location evidence="6">Cytoplasm</location>
    </subcellularLocation>
</comment>
<reference evidence="10 11" key="1">
    <citation type="journal article" date="2015" name="Genome Announc.">
        <title>Draft Genome Sequence of the Thermophile Thermus filiformis ATCC 43280, Producer of Carotenoid-(Di)glucoside-Branched Fatty Acid (Di)esters and Source of Hyperthermostable Enzymes of Biotechnological Interest.</title>
        <authorList>
            <person name="Mandelli F."/>
            <person name="Oliveira Ramires B."/>
            <person name="Couger M.B."/>
            <person name="Paixao D.A."/>
            <person name="Camilo C.M."/>
            <person name="Polikarpov I."/>
            <person name="Prade R."/>
            <person name="Riano-Pachon D.M."/>
            <person name="Squina F.M."/>
        </authorList>
    </citation>
    <scope>NUCLEOTIDE SEQUENCE [LARGE SCALE GENOMIC DNA]</scope>
    <source>
        <strain evidence="10 11">ATCC 43280</strain>
    </source>
</reference>
<dbReference type="GO" id="GO:0003677">
    <property type="term" value="F:DNA binding"/>
    <property type="evidence" value="ECO:0007669"/>
    <property type="project" value="UniProtKB-UniRule"/>
</dbReference>
<dbReference type="InterPro" id="IPR003583">
    <property type="entry name" value="Hlx-hairpin-Hlx_DNA-bd_motif"/>
</dbReference>
<dbReference type="GO" id="GO:0005737">
    <property type="term" value="C:cytoplasm"/>
    <property type="evidence" value="ECO:0007669"/>
    <property type="project" value="UniProtKB-SubCell"/>
</dbReference>
<dbReference type="PANTHER" id="PTHR30562:SF1">
    <property type="entry name" value="UVRABC SYSTEM PROTEIN C"/>
    <property type="match status" value="1"/>
</dbReference>
<dbReference type="InterPro" id="IPR035901">
    <property type="entry name" value="GIY-YIG_endonuc_sf"/>
</dbReference>
<keyword evidence="6" id="KW-0742">SOS response</keyword>
<evidence type="ECO:0000256" key="5">
    <source>
        <dbReference type="ARBA" id="ARBA00023204"/>
    </source>
</evidence>
<dbReference type="InterPro" id="IPR010994">
    <property type="entry name" value="RuvA_2-like"/>
</dbReference>
<dbReference type="Pfam" id="PF22920">
    <property type="entry name" value="UvrC_RNaseH"/>
    <property type="match status" value="1"/>
</dbReference>
<dbReference type="InterPro" id="IPR038476">
    <property type="entry name" value="UvrC_RNase_H_dom_sf"/>
</dbReference>